<feature type="non-terminal residue" evidence="1">
    <location>
        <position position="1"/>
    </location>
</feature>
<dbReference type="InterPro" id="IPR008686">
    <property type="entry name" value="RNA_pol_mitovir"/>
</dbReference>
<dbReference type="EMBL" id="QEFC01008849">
    <property type="protein sequence ID" value="KAE9444600.1"/>
    <property type="molecule type" value="Genomic_DNA"/>
</dbReference>
<comment type="caution">
    <text evidence="1">The sequence shown here is derived from an EMBL/GenBank/DDBJ whole genome shotgun (WGS) entry which is preliminary data.</text>
</comment>
<accession>A0A6A4KDT1</accession>
<dbReference type="OrthoDB" id="1750590at2759"/>
<proteinExistence type="predicted"/>
<organism evidence="1">
    <name type="scientific">Rhododendron williamsianum</name>
    <dbReference type="NCBI Taxonomy" id="262921"/>
    <lineage>
        <taxon>Eukaryota</taxon>
        <taxon>Viridiplantae</taxon>
        <taxon>Streptophyta</taxon>
        <taxon>Embryophyta</taxon>
        <taxon>Tracheophyta</taxon>
        <taxon>Spermatophyta</taxon>
        <taxon>Magnoliopsida</taxon>
        <taxon>eudicotyledons</taxon>
        <taxon>Gunneridae</taxon>
        <taxon>Pentapetalae</taxon>
        <taxon>asterids</taxon>
        <taxon>Ericales</taxon>
        <taxon>Ericaceae</taxon>
        <taxon>Ericoideae</taxon>
        <taxon>Rhodoreae</taxon>
        <taxon>Rhododendron</taxon>
    </lineage>
</organism>
<name>A0A6A4KDT1_9ERIC</name>
<protein>
    <submittedName>
        <fullName evidence="1">Uncharacterized protein</fullName>
    </submittedName>
</protein>
<reference evidence="1" key="1">
    <citation type="journal article" date="2019" name="Genome Biol. Evol.">
        <title>The Rhododendron genome and chromosomal organization provide insight into shared whole-genome duplications across the heath family (Ericaceae).</title>
        <authorList>
            <person name="Soza V.L."/>
            <person name="Lindsley D."/>
            <person name="Waalkes A."/>
            <person name="Ramage E."/>
            <person name="Patwardhan R.P."/>
            <person name="Burton J.N."/>
            <person name="Adey A."/>
            <person name="Kumar A."/>
            <person name="Qiu R."/>
            <person name="Shendure J."/>
            <person name="Hall B."/>
        </authorList>
    </citation>
    <scope>NUCLEOTIDE SEQUENCE</scope>
    <source>
        <strain evidence="1">RSF 1966-606</strain>
    </source>
</reference>
<dbReference type="PANTHER" id="PTHR34456">
    <property type="entry name" value="MITOVIRUS RNA-DEPENDENT RNA POLYMERASE"/>
    <property type="match status" value="1"/>
</dbReference>
<gene>
    <name evidence="1" type="ORF">C3L33_23502</name>
</gene>
<dbReference type="AlphaFoldDB" id="A0A6A4KDT1"/>
<dbReference type="Pfam" id="PF05919">
    <property type="entry name" value="Mitovir_RNA_pol"/>
    <property type="match status" value="1"/>
</dbReference>
<sequence length="183" mass="19949">MASLDVRISKEKSLISKTACFEFAKRFVIRNGTLDLSPVSMRMIAALVNSIAVAPVLKRVNPYRLAEQSGVGQIERQPGFDHSVELGKQPTVEYIDMRNSLIILSPKALSSLGALKKRAPQQKGPLSANPWLLGALPYSLHLLLFMLCFPSSLELVESVISTLSSVLDLPILASFFSGAKPLI</sequence>
<dbReference type="PANTHER" id="PTHR34456:SF9">
    <property type="entry name" value="MITOVIRUS RNA-DEPENDENT RNA POLYMERASE"/>
    <property type="match status" value="1"/>
</dbReference>
<evidence type="ECO:0000313" key="1">
    <source>
        <dbReference type="EMBL" id="KAE9444600.1"/>
    </source>
</evidence>